<keyword evidence="7" id="KW-1185">Reference proteome</keyword>
<dbReference type="KEGG" id="pmaw:MACH26_24250"/>
<evidence type="ECO:0000313" key="6">
    <source>
        <dbReference type="EMBL" id="BDX06904.1"/>
    </source>
</evidence>
<accession>A0AA48KSW3</accession>
<evidence type="ECO:0000256" key="1">
    <source>
        <dbReference type="ARBA" id="ARBA00004127"/>
    </source>
</evidence>
<feature type="transmembrane region" description="Helical" evidence="5">
    <location>
        <begin position="147"/>
        <end position="178"/>
    </location>
</feature>
<keyword evidence="2 5" id="KW-0812">Transmembrane</keyword>
<dbReference type="AlphaFoldDB" id="A0AA48KSW3"/>
<dbReference type="Pfam" id="PF04191">
    <property type="entry name" value="PEMT"/>
    <property type="match status" value="1"/>
</dbReference>
<dbReference type="PANTHER" id="PTHR43847">
    <property type="entry name" value="BLL3993 PROTEIN"/>
    <property type="match status" value="1"/>
</dbReference>
<evidence type="ECO:0000256" key="4">
    <source>
        <dbReference type="ARBA" id="ARBA00023136"/>
    </source>
</evidence>
<keyword evidence="3 5" id="KW-1133">Transmembrane helix</keyword>
<dbReference type="InterPro" id="IPR007318">
    <property type="entry name" value="Phopholipid_MeTrfase"/>
</dbReference>
<dbReference type="Gene3D" id="1.20.120.1630">
    <property type="match status" value="1"/>
</dbReference>
<dbReference type="Proteomes" id="UP001333710">
    <property type="component" value="Chromosome"/>
</dbReference>
<evidence type="ECO:0000313" key="7">
    <source>
        <dbReference type="Proteomes" id="UP001333710"/>
    </source>
</evidence>
<evidence type="ECO:0000256" key="3">
    <source>
        <dbReference type="ARBA" id="ARBA00022989"/>
    </source>
</evidence>
<organism evidence="6 7">
    <name type="scientific">Planctobacterium marinum</name>
    <dbReference type="NCBI Taxonomy" id="1631968"/>
    <lineage>
        <taxon>Bacteria</taxon>
        <taxon>Pseudomonadati</taxon>
        <taxon>Pseudomonadota</taxon>
        <taxon>Gammaproteobacteria</taxon>
        <taxon>Alteromonadales</taxon>
        <taxon>Alteromonadaceae</taxon>
        <taxon>Planctobacterium</taxon>
    </lineage>
</organism>
<feature type="transmembrane region" description="Helical" evidence="5">
    <location>
        <begin position="95"/>
        <end position="118"/>
    </location>
</feature>
<dbReference type="InterPro" id="IPR052527">
    <property type="entry name" value="Metal_cation-efflux_comp"/>
</dbReference>
<gene>
    <name evidence="6" type="ORF">MACH26_24250</name>
</gene>
<feature type="transmembrane region" description="Helical" evidence="5">
    <location>
        <begin position="17"/>
        <end position="35"/>
    </location>
</feature>
<proteinExistence type="predicted"/>
<name>A0AA48KSW3_9ALTE</name>
<evidence type="ECO:0008006" key="8">
    <source>
        <dbReference type="Google" id="ProtNLM"/>
    </source>
</evidence>
<reference evidence="6" key="1">
    <citation type="submission" date="2023-01" db="EMBL/GenBank/DDBJ databases">
        <title>Complete genome sequence of Planctobacterium marinum strain Dej080120_11.</title>
        <authorList>
            <person name="Ueki S."/>
            <person name="Maruyama F."/>
        </authorList>
    </citation>
    <scope>NUCLEOTIDE SEQUENCE</scope>
    <source>
        <strain evidence="6">Dej080120_11</strain>
    </source>
</reference>
<dbReference type="PANTHER" id="PTHR43847:SF1">
    <property type="entry name" value="BLL3993 PROTEIN"/>
    <property type="match status" value="1"/>
</dbReference>
<dbReference type="GO" id="GO:0012505">
    <property type="term" value="C:endomembrane system"/>
    <property type="evidence" value="ECO:0007669"/>
    <property type="project" value="UniProtKB-SubCell"/>
</dbReference>
<evidence type="ECO:0000256" key="2">
    <source>
        <dbReference type="ARBA" id="ARBA00022692"/>
    </source>
</evidence>
<evidence type="ECO:0000256" key="5">
    <source>
        <dbReference type="SAM" id="Phobius"/>
    </source>
</evidence>
<dbReference type="EMBL" id="AP027272">
    <property type="protein sequence ID" value="BDX06904.1"/>
    <property type="molecule type" value="Genomic_DNA"/>
</dbReference>
<protein>
    <recommendedName>
        <fullName evidence="8">Isoprenylcysteine carboxylmethyltransferase family protein</fullName>
    </recommendedName>
</protein>
<dbReference type="RefSeq" id="WP_338292899.1">
    <property type="nucleotide sequence ID" value="NZ_AP027272.1"/>
</dbReference>
<keyword evidence="4 5" id="KW-0472">Membrane</keyword>
<sequence>MDSSFTLTDITEFTRHYLAIFYSFVALFYTLRIVFLTRATAKEVVFPGRPYCNDWWNHLAFRIFRVTIWWVCLARLFYPQLDYYLGLFYDFQHPIVIVTGVALLTSGFLMTILVHFAMGSAWRSGIDPNRPTKLITSGMYQYSRNPMFVFVAIAQWGFFLALPSCFSLLCLIIGHLALYRQVREEEKHLSVLFPQEFVAYTQKVRRWV</sequence>
<comment type="subcellular location">
    <subcellularLocation>
        <location evidence="1">Endomembrane system</location>
        <topology evidence="1">Multi-pass membrane protein</topology>
    </subcellularLocation>
</comment>